<dbReference type="InterPro" id="IPR013320">
    <property type="entry name" value="ConA-like_dom_sf"/>
</dbReference>
<comment type="caution">
    <text evidence="5">The sequence shown here is derived from an EMBL/GenBank/DDBJ whole genome shotgun (WGS) entry which is preliminary data.</text>
</comment>
<keyword evidence="2" id="KW-0472">Membrane</keyword>
<dbReference type="PROSITE" id="PS51762">
    <property type="entry name" value="GH16_2"/>
    <property type="match status" value="1"/>
</dbReference>
<feature type="domain" description="GH16" evidence="4">
    <location>
        <begin position="17"/>
        <end position="328"/>
    </location>
</feature>
<gene>
    <name evidence="5" type="ORF">BJX67DRAFT_385810</name>
</gene>
<evidence type="ECO:0000313" key="5">
    <source>
        <dbReference type="EMBL" id="KAL2862185.1"/>
    </source>
</evidence>
<reference evidence="5 6" key="1">
    <citation type="submission" date="2024-07" db="EMBL/GenBank/DDBJ databases">
        <title>Section-level genome sequencing and comparative genomics of Aspergillus sections Usti and Cavernicolus.</title>
        <authorList>
            <consortium name="Lawrence Berkeley National Laboratory"/>
            <person name="Nybo J.L."/>
            <person name="Vesth T.C."/>
            <person name="Theobald S."/>
            <person name="Frisvad J.C."/>
            <person name="Larsen T.O."/>
            <person name="Kjaerboelling I."/>
            <person name="Rothschild-Mancinelli K."/>
            <person name="Lyhne E.K."/>
            <person name="Kogle M.E."/>
            <person name="Barry K."/>
            <person name="Clum A."/>
            <person name="Na H."/>
            <person name="Ledsgaard L."/>
            <person name="Lin J."/>
            <person name="Lipzen A."/>
            <person name="Kuo A."/>
            <person name="Riley R."/>
            <person name="Mondo S."/>
            <person name="Labutti K."/>
            <person name="Haridas S."/>
            <person name="Pangalinan J."/>
            <person name="Salamov A.A."/>
            <person name="Simmons B.A."/>
            <person name="Magnuson J.K."/>
            <person name="Chen J."/>
            <person name="Drula E."/>
            <person name="Henrissat B."/>
            <person name="Wiebenga A."/>
            <person name="Lubbers R.J."/>
            <person name="Gomes A.C."/>
            <person name="Macurrencykelacurrency M.R."/>
            <person name="Stajich J."/>
            <person name="Grigoriev I.V."/>
            <person name="Mortensen U.H."/>
            <person name="De Vries R.P."/>
            <person name="Baker S.E."/>
            <person name="Andersen M.R."/>
        </authorList>
    </citation>
    <scope>NUCLEOTIDE SEQUENCE [LARGE SCALE GENOMIC DNA]</scope>
    <source>
        <strain evidence="5 6">CBS 449.75</strain>
    </source>
</reference>
<comment type="subcellular location">
    <subcellularLocation>
        <location evidence="1">Cell membrane</location>
        <topology evidence="1">Lipid-anchor</topology>
        <topology evidence="1">GPI-anchor</topology>
    </subcellularLocation>
</comment>
<evidence type="ECO:0000256" key="3">
    <source>
        <dbReference type="SAM" id="SignalP"/>
    </source>
</evidence>
<dbReference type="CDD" id="cd00413">
    <property type="entry name" value="Glyco_hydrolase_16"/>
    <property type="match status" value="1"/>
</dbReference>
<name>A0ABR4LCJ1_9EURO</name>
<dbReference type="GeneID" id="98149011"/>
<feature type="signal peptide" evidence="3">
    <location>
        <begin position="1"/>
        <end position="21"/>
    </location>
</feature>
<sequence length="380" mass="42708">MTRPILFLLPSLSLFASSTSSAPLPTNTPNLAPRIPSHSPCDCYLVSGSDPGYFTNYKFWDFRNVSLPHSPGDKPNAQDPSNAWEAQTTLLSESTFKNEWHAQSWSRDTMDDSTVSMANSHRNAFFAPHPQIPDTTQLVLRTTQLSNYSSTAEIESLQANFYRCSLRVRMRLMSRDAVSGVPGNTKTDDINKVPKGACAGIFTYRSASCESDLEFLTSDPPNTIHYANQPDYDAVNSLFIPNASQVVTTLPSPWSSWVTHRMDWLANATVWYADNKRQASVTYGVPDRPSILALNLWSDGGSWTGDMAVNQSVYMGIEWIEVAYNTSTVDISPILTTRRRRHRPFKRENRNSEWERQIPGNQAVVGSCARPCYLDKMQHY</sequence>
<evidence type="ECO:0000313" key="6">
    <source>
        <dbReference type="Proteomes" id="UP001610432"/>
    </source>
</evidence>
<proteinExistence type="predicted"/>
<dbReference type="Proteomes" id="UP001610432">
    <property type="component" value="Unassembled WGS sequence"/>
</dbReference>
<dbReference type="SUPFAM" id="SSF49899">
    <property type="entry name" value="Concanavalin A-like lectins/glucanases"/>
    <property type="match status" value="1"/>
</dbReference>
<protein>
    <submittedName>
        <fullName evidence="5">Concanavalin A-like lectin/glucanase domain-containing protein</fullName>
    </submittedName>
</protein>
<keyword evidence="6" id="KW-1185">Reference proteome</keyword>
<evidence type="ECO:0000256" key="1">
    <source>
        <dbReference type="ARBA" id="ARBA00004609"/>
    </source>
</evidence>
<accession>A0ABR4LCJ1</accession>
<evidence type="ECO:0000259" key="4">
    <source>
        <dbReference type="PROSITE" id="PS51762"/>
    </source>
</evidence>
<dbReference type="InterPro" id="IPR000757">
    <property type="entry name" value="Beta-glucanase-like"/>
</dbReference>
<dbReference type="Gene3D" id="2.60.120.200">
    <property type="match status" value="1"/>
</dbReference>
<keyword evidence="2" id="KW-1003">Cell membrane</keyword>
<evidence type="ECO:0000256" key="2">
    <source>
        <dbReference type="ARBA" id="ARBA00022475"/>
    </source>
</evidence>
<organism evidence="5 6">
    <name type="scientific">Aspergillus lucknowensis</name>
    <dbReference type="NCBI Taxonomy" id="176173"/>
    <lineage>
        <taxon>Eukaryota</taxon>
        <taxon>Fungi</taxon>
        <taxon>Dikarya</taxon>
        <taxon>Ascomycota</taxon>
        <taxon>Pezizomycotina</taxon>
        <taxon>Eurotiomycetes</taxon>
        <taxon>Eurotiomycetidae</taxon>
        <taxon>Eurotiales</taxon>
        <taxon>Aspergillaceae</taxon>
        <taxon>Aspergillus</taxon>
        <taxon>Aspergillus subgen. Nidulantes</taxon>
    </lineage>
</organism>
<dbReference type="PANTHER" id="PTHR38121">
    <property type="entry name" value="GH16 DOMAIN-CONTAINING PROTEIN"/>
    <property type="match status" value="1"/>
</dbReference>
<dbReference type="PANTHER" id="PTHR38121:SF4">
    <property type="entry name" value="GH16 DOMAIN-CONTAINING PROTEIN-RELATED"/>
    <property type="match status" value="1"/>
</dbReference>
<keyword evidence="3" id="KW-0732">Signal</keyword>
<dbReference type="RefSeq" id="XP_070881164.1">
    <property type="nucleotide sequence ID" value="XM_071033939.1"/>
</dbReference>
<feature type="chain" id="PRO_5045558599" evidence="3">
    <location>
        <begin position="22"/>
        <end position="380"/>
    </location>
</feature>
<dbReference type="EMBL" id="JBFXLQ010000071">
    <property type="protein sequence ID" value="KAL2862185.1"/>
    <property type="molecule type" value="Genomic_DNA"/>
</dbReference>